<evidence type="ECO:0000313" key="2">
    <source>
        <dbReference type="EMBL" id="MFC3715141.1"/>
    </source>
</evidence>
<evidence type="ECO:0000256" key="1">
    <source>
        <dbReference type="SAM" id="Phobius"/>
    </source>
</evidence>
<feature type="transmembrane region" description="Helical" evidence="1">
    <location>
        <begin position="21"/>
        <end position="41"/>
    </location>
</feature>
<feature type="transmembrane region" description="Helical" evidence="1">
    <location>
        <begin position="104"/>
        <end position="120"/>
    </location>
</feature>
<evidence type="ECO:0000313" key="3">
    <source>
        <dbReference type="Proteomes" id="UP001595705"/>
    </source>
</evidence>
<protein>
    <submittedName>
        <fullName evidence="2">Uncharacterized protein</fullName>
    </submittedName>
</protein>
<comment type="caution">
    <text evidence="2">The sequence shown here is derived from an EMBL/GenBank/DDBJ whole genome shotgun (WGS) entry which is preliminary data.</text>
</comment>
<name>A0ABV7XG58_9GAMM</name>
<accession>A0ABV7XG58</accession>
<dbReference type="EMBL" id="JBHRYA010000002">
    <property type="protein sequence ID" value="MFC3715141.1"/>
    <property type="molecule type" value="Genomic_DNA"/>
</dbReference>
<reference evidence="3" key="1">
    <citation type="journal article" date="2019" name="Int. J. Syst. Evol. Microbiol.">
        <title>The Global Catalogue of Microorganisms (GCM) 10K type strain sequencing project: providing services to taxonomists for standard genome sequencing and annotation.</title>
        <authorList>
            <consortium name="The Broad Institute Genomics Platform"/>
            <consortium name="The Broad Institute Genome Sequencing Center for Infectious Disease"/>
            <person name="Wu L."/>
            <person name="Ma J."/>
        </authorList>
    </citation>
    <scope>NUCLEOTIDE SEQUENCE [LARGE SCALE GENOMIC DNA]</scope>
    <source>
        <strain evidence="3">KCTC 42441</strain>
    </source>
</reference>
<gene>
    <name evidence="2" type="ORF">ACFONC_03125</name>
</gene>
<proteinExistence type="predicted"/>
<keyword evidence="1" id="KW-1133">Transmembrane helix</keyword>
<feature type="transmembrane region" description="Helical" evidence="1">
    <location>
        <begin position="53"/>
        <end position="73"/>
    </location>
</feature>
<organism evidence="2 3">
    <name type="scientific">Luteimonas soli</name>
    <dbReference type="NCBI Taxonomy" id="1648966"/>
    <lineage>
        <taxon>Bacteria</taxon>
        <taxon>Pseudomonadati</taxon>
        <taxon>Pseudomonadota</taxon>
        <taxon>Gammaproteobacteria</taxon>
        <taxon>Lysobacterales</taxon>
        <taxon>Lysobacteraceae</taxon>
        <taxon>Luteimonas</taxon>
    </lineage>
</organism>
<dbReference type="Proteomes" id="UP001595705">
    <property type="component" value="Unassembled WGS sequence"/>
</dbReference>
<keyword evidence="1" id="KW-0472">Membrane</keyword>
<sequence>MNPSLKQAPKDPKSHPSLLDALGSYKTAWMVAGAMVLYAASPSDQAIHPLRQAAQIGMPLLLVLATINTVLLVAQTKRFFPVLILCESLFLLSAAAVFGPGTSAPAILAAMLCVVAWRQIDMAVERRSRIEL</sequence>
<keyword evidence="3" id="KW-1185">Reference proteome</keyword>
<dbReference type="RefSeq" id="WP_386742240.1">
    <property type="nucleotide sequence ID" value="NZ_JBHRYA010000002.1"/>
</dbReference>
<keyword evidence="1" id="KW-0812">Transmembrane</keyword>